<feature type="transmembrane region" description="Helical" evidence="7">
    <location>
        <begin position="316"/>
        <end position="339"/>
    </location>
</feature>
<dbReference type="SUPFAM" id="SSF103473">
    <property type="entry name" value="MFS general substrate transporter"/>
    <property type="match status" value="1"/>
</dbReference>
<keyword evidence="10" id="KW-1185">Reference proteome</keyword>
<feature type="transmembrane region" description="Helical" evidence="7">
    <location>
        <begin position="225"/>
        <end position="247"/>
    </location>
</feature>
<evidence type="ECO:0000256" key="2">
    <source>
        <dbReference type="ARBA" id="ARBA00008335"/>
    </source>
</evidence>
<keyword evidence="3" id="KW-0813">Transport</keyword>
<feature type="transmembrane region" description="Helical" evidence="7">
    <location>
        <begin position="437"/>
        <end position="458"/>
    </location>
</feature>
<feature type="transmembrane region" description="Helical" evidence="7">
    <location>
        <begin position="382"/>
        <end position="401"/>
    </location>
</feature>
<accession>A0A8H5GQ98</accession>
<feature type="transmembrane region" description="Helical" evidence="7">
    <location>
        <begin position="253"/>
        <end position="273"/>
    </location>
</feature>
<comment type="caution">
    <text evidence="9">The sequence shown here is derived from an EMBL/GenBank/DDBJ whole genome shotgun (WGS) entry which is preliminary data.</text>
</comment>
<evidence type="ECO:0000256" key="5">
    <source>
        <dbReference type="ARBA" id="ARBA00022989"/>
    </source>
</evidence>
<evidence type="ECO:0000256" key="7">
    <source>
        <dbReference type="SAM" id="Phobius"/>
    </source>
</evidence>
<evidence type="ECO:0000256" key="3">
    <source>
        <dbReference type="ARBA" id="ARBA00022448"/>
    </source>
</evidence>
<comment type="similarity">
    <text evidence="2">Belongs to the major facilitator superfamily.</text>
</comment>
<feature type="transmembrane region" description="Helical" evidence="7">
    <location>
        <begin position="187"/>
        <end position="204"/>
    </location>
</feature>
<evidence type="ECO:0000313" key="9">
    <source>
        <dbReference type="EMBL" id="KAF5369044.1"/>
    </source>
</evidence>
<dbReference type="OrthoDB" id="413079at2759"/>
<dbReference type="FunFam" id="1.20.1250.20:FF:000286">
    <property type="entry name" value="MFS efflux transporter"/>
    <property type="match status" value="1"/>
</dbReference>
<feature type="transmembrane region" description="Helical" evidence="7">
    <location>
        <begin position="134"/>
        <end position="157"/>
    </location>
</feature>
<proteinExistence type="inferred from homology"/>
<dbReference type="InterPro" id="IPR036259">
    <property type="entry name" value="MFS_trans_sf"/>
</dbReference>
<protein>
    <recommendedName>
        <fullName evidence="8">Major facilitator superfamily (MFS) profile domain-containing protein</fullName>
    </recommendedName>
</protein>
<comment type="subcellular location">
    <subcellularLocation>
        <location evidence="1">Endomembrane system</location>
        <topology evidence="1">Multi-pass membrane protein</topology>
    </subcellularLocation>
</comment>
<sequence length="493" mass="53746">MSSQSSSATVSPTQTILHYDGSPDYLGAVPDSCDIPEKPARPFASRADTGAVSLTATLRGDPENVELAKEKITDEVIASATTKIEAAQLAKSDSSRLEWFYLGALWWSWFLLGWNDGSLGPLLPRIQEVYNVGYTVVSLLFVTYFIGFISGAGGNIWLNAKLGFGKTMLIGTCFHVAAYSVQSCAPPFPVFVLSFILAGFGSSLQNAHGNGFVGSFRRNKASRIMLLHAMYGLGAFCSPFSATYFSGVRHWSFHYLISLGIAVPNIVIQALVFKLKRQEDLLREADQLDEQKIAENSSSTSNGEDSLYRRIFSMKAVHLMTIFSFMYIGVEVSVGSWIVTFIIRERNGGGFAGYVSSGFFGGFMLGRLILIKVNQWVGEYNVIYLYMLLSIVSEITIWFIPSIIENALAVSFIGLCLGPIFPIVVGHASAILPPELFTGAIGWTTGVGVAGSAALPFITGLLATNFGIQSLQPFMVSMMCAMVCIWMLVPKRR</sequence>
<keyword evidence="4 7" id="KW-0812">Transmembrane</keyword>
<dbReference type="GO" id="GO:0012505">
    <property type="term" value="C:endomembrane system"/>
    <property type="evidence" value="ECO:0007669"/>
    <property type="project" value="UniProtKB-SubCell"/>
</dbReference>
<evidence type="ECO:0000313" key="10">
    <source>
        <dbReference type="Proteomes" id="UP000559256"/>
    </source>
</evidence>
<feature type="transmembrane region" description="Helical" evidence="7">
    <location>
        <begin position="470"/>
        <end position="489"/>
    </location>
</feature>
<feature type="transmembrane region" description="Helical" evidence="7">
    <location>
        <begin position="407"/>
        <end position="425"/>
    </location>
</feature>
<dbReference type="GO" id="GO:0016020">
    <property type="term" value="C:membrane"/>
    <property type="evidence" value="ECO:0007669"/>
    <property type="project" value="TreeGrafter"/>
</dbReference>
<evidence type="ECO:0000256" key="6">
    <source>
        <dbReference type="ARBA" id="ARBA00023136"/>
    </source>
</evidence>
<keyword evidence="5 7" id="KW-1133">Transmembrane helix</keyword>
<dbReference type="Proteomes" id="UP000559256">
    <property type="component" value="Unassembled WGS sequence"/>
</dbReference>
<dbReference type="PROSITE" id="PS50850">
    <property type="entry name" value="MFS"/>
    <property type="match status" value="1"/>
</dbReference>
<dbReference type="Gene3D" id="1.20.1250.20">
    <property type="entry name" value="MFS general substrate transporter like domains"/>
    <property type="match status" value="2"/>
</dbReference>
<dbReference type="GO" id="GO:0022857">
    <property type="term" value="F:transmembrane transporter activity"/>
    <property type="evidence" value="ECO:0007669"/>
    <property type="project" value="InterPro"/>
</dbReference>
<reference evidence="9 10" key="1">
    <citation type="journal article" date="2020" name="ISME J.">
        <title>Uncovering the hidden diversity of litter-decomposition mechanisms in mushroom-forming fungi.</title>
        <authorList>
            <person name="Floudas D."/>
            <person name="Bentzer J."/>
            <person name="Ahren D."/>
            <person name="Johansson T."/>
            <person name="Persson P."/>
            <person name="Tunlid A."/>
        </authorList>
    </citation>
    <scope>NUCLEOTIDE SEQUENCE [LARGE SCALE GENOMIC DNA]</scope>
    <source>
        <strain evidence="9 10">CBS 291.85</strain>
    </source>
</reference>
<dbReference type="InterPro" id="IPR011701">
    <property type="entry name" value="MFS"/>
</dbReference>
<keyword evidence="6 7" id="KW-0472">Membrane</keyword>
<evidence type="ECO:0000256" key="4">
    <source>
        <dbReference type="ARBA" id="ARBA00022692"/>
    </source>
</evidence>
<organism evidence="9 10">
    <name type="scientific">Tetrapyrgos nigripes</name>
    <dbReference type="NCBI Taxonomy" id="182062"/>
    <lineage>
        <taxon>Eukaryota</taxon>
        <taxon>Fungi</taxon>
        <taxon>Dikarya</taxon>
        <taxon>Basidiomycota</taxon>
        <taxon>Agaricomycotina</taxon>
        <taxon>Agaricomycetes</taxon>
        <taxon>Agaricomycetidae</taxon>
        <taxon>Agaricales</taxon>
        <taxon>Marasmiineae</taxon>
        <taxon>Marasmiaceae</taxon>
        <taxon>Tetrapyrgos</taxon>
    </lineage>
</organism>
<dbReference type="InterPro" id="IPR020846">
    <property type="entry name" value="MFS_dom"/>
</dbReference>
<feature type="domain" description="Major facilitator superfamily (MFS) profile" evidence="8">
    <location>
        <begin position="101"/>
        <end position="493"/>
    </location>
</feature>
<gene>
    <name evidence="9" type="ORF">D9758_003096</name>
</gene>
<evidence type="ECO:0000259" key="8">
    <source>
        <dbReference type="PROSITE" id="PS50850"/>
    </source>
</evidence>
<name>A0A8H5GQ98_9AGAR</name>
<dbReference type="EMBL" id="JAACJM010000014">
    <property type="protein sequence ID" value="KAF5369044.1"/>
    <property type="molecule type" value="Genomic_DNA"/>
</dbReference>
<evidence type="ECO:0000256" key="1">
    <source>
        <dbReference type="ARBA" id="ARBA00004127"/>
    </source>
</evidence>
<dbReference type="Pfam" id="PF07690">
    <property type="entry name" value="MFS_1"/>
    <property type="match status" value="1"/>
</dbReference>
<dbReference type="AlphaFoldDB" id="A0A8H5GQ98"/>
<dbReference type="PANTHER" id="PTHR23514:SF3">
    <property type="entry name" value="BYPASS OF STOP CODON PROTEIN 6"/>
    <property type="match status" value="1"/>
</dbReference>
<feature type="transmembrane region" description="Helical" evidence="7">
    <location>
        <begin position="351"/>
        <end position="370"/>
    </location>
</feature>
<dbReference type="InterPro" id="IPR051788">
    <property type="entry name" value="MFS_Transporter"/>
</dbReference>
<dbReference type="PANTHER" id="PTHR23514">
    <property type="entry name" value="BYPASS OF STOP CODON PROTEIN 6"/>
    <property type="match status" value="1"/>
</dbReference>